<dbReference type="RefSeq" id="WP_188821947.1">
    <property type="nucleotide sequence ID" value="NZ_BMLK01000020.1"/>
</dbReference>
<evidence type="ECO:0000313" key="1">
    <source>
        <dbReference type="EMBL" id="GGN57718.1"/>
    </source>
</evidence>
<evidence type="ECO:0000313" key="2">
    <source>
        <dbReference type="Proteomes" id="UP000605099"/>
    </source>
</evidence>
<accession>A0ABQ2JXF0</accession>
<dbReference type="EMBL" id="BMLK01000020">
    <property type="protein sequence ID" value="GGN57718.1"/>
    <property type="molecule type" value="Genomic_DNA"/>
</dbReference>
<organism evidence="1 2">
    <name type="scientific">Novosphingobium indicum</name>
    <dbReference type="NCBI Taxonomy" id="462949"/>
    <lineage>
        <taxon>Bacteria</taxon>
        <taxon>Pseudomonadati</taxon>
        <taxon>Pseudomonadota</taxon>
        <taxon>Alphaproteobacteria</taxon>
        <taxon>Sphingomonadales</taxon>
        <taxon>Sphingomonadaceae</taxon>
        <taxon>Novosphingobium</taxon>
    </lineage>
</organism>
<comment type="caution">
    <text evidence="1">The sequence shown here is derived from an EMBL/GenBank/DDBJ whole genome shotgun (WGS) entry which is preliminary data.</text>
</comment>
<keyword evidence="2" id="KW-1185">Reference proteome</keyword>
<name>A0ABQ2JXF0_9SPHN</name>
<dbReference type="SUPFAM" id="SSF53756">
    <property type="entry name" value="UDP-Glycosyltransferase/glycogen phosphorylase"/>
    <property type="match status" value="1"/>
</dbReference>
<reference evidence="2" key="1">
    <citation type="journal article" date="2019" name="Int. J. Syst. Evol. Microbiol.">
        <title>The Global Catalogue of Microorganisms (GCM) 10K type strain sequencing project: providing services to taxonomists for standard genome sequencing and annotation.</title>
        <authorList>
            <consortium name="The Broad Institute Genomics Platform"/>
            <consortium name="The Broad Institute Genome Sequencing Center for Infectious Disease"/>
            <person name="Wu L."/>
            <person name="Ma J."/>
        </authorList>
    </citation>
    <scope>NUCLEOTIDE SEQUENCE [LARGE SCALE GENOMIC DNA]</scope>
    <source>
        <strain evidence="2">CGMCC 1.6784</strain>
    </source>
</reference>
<gene>
    <name evidence="1" type="primary">exoL</name>
    <name evidence="1" type="ORF">GCM10011349_36570</name>
</gene>
<protein>
    <submittedName>
        <fullName evidence="1">Succinoglycan biosynthesis protein ExoL</fullName>
    </submittedName>
</protein>
<sequence length="380" mass="42998">MEACKDNSGSAPAVLYFVPNSLETKALARAKAMSDAGIDLIVVGFRRPGYPAPDPGTWQYVDLGELSDGNYLARIGTLLRAAYRIIPVARRLKRRSRAVVIARNLDLALLARACTMVTRLRAPFVYEVLDIRKVMVGSGIAAQALRWAERRILNSTARLWISAPKFAEEYFAKIQGFTGQWRLLENKIVHTAAPSPDQLPENRWVIGWFGALRCPKSLEMLCRLASDLPDTLDVYIRGFPTTIDEEYFHQSVTSHDNIYYDGAYSHQDLPDMMAKIHFSWSFDYIDAWGNSAWLLPNRVYEAGYYERPLLGDADHATGTRIQEEGLGWTFSGDIVRGIEDFLREMNLDQWMQKRDEIASKDKSLFYDPGEVVSLINEVSG</sequence>
<dbReference type="Proteomes" id="UP000605099">
    <property type="component" value="Unassembled WGS sequence"/>
</dbReference>
<proteinExistence type="predicted"/>